<feature type="region of interest" description="Disordered" evidence="1">
    <location>
        <begin position="1"/>
        <end position="24"/>
    </location>
</feature>
<name>A0ABY6HSM7_9ARCH</name>
<gene>
    <name evidence="3" type="ORF">NEF87_002795</name>
</gene>
<dbReference type="EMBL" id="CP104013">
    <property type="protein sequence ID" value="UYP46510.1"/>
    <property type="molecule type" value="Genomic_DNA"/>
</dbReference>
<keyword evidence="2" id="KW-0472">Membrane</keyword>
<keyword evidence="2" id="KW-1133">Transmembrane helix</keyword>
<keyword evidence="4" id="KW-1185">Reference proteome</keyword>
<sequence>MEQNSNTQPDGTNEDYTTTDPQKEEKKKIKKSYVERALYNFVENQLLGGYKVLSTKKYLPYFIYVIALTCSSIGFVVLEFFKVPIPTEILQLLLILGLFSGLSLILGGIFGGLSTNGKTVDILTLILLVGSIVSAIFVSNYDDLILQWLKLGFFVAYVLIGSITMFFIILNFHTSIEYKLVTLGNSQNRMFFQEIIRFGAWITLPMYVYLFFQNTLDAKILAVIGFIFATIIIYSFNNLPFIEKKENFEVKETKKARMNFYQSIGYYNFFLIYHISQSYNTGGQISNFIIDFVLLMFNSFYLINCYSRKVDEIEDYNEVQRRTFNFQRPNSTTMRFKRRIGEKGMIFIALGIAVGYNTVMLDSYLGSPIVLLQNIGNAPLNVIYHRMWTYAALILMISASIIFNSSRDFQQKVINRYSFRHAWKMFGDMFRVSDEGNVGVVLEKYEESKQKIVNVGNQVKDRVKKKWNQFFSLGDSDPDPQN</sequence>
<feature type="transmembrane region" description="Helical" evidence="2">
    <location>
        <begin position="89"/>
        <end position="110"/>
    </location>
</feature>
<feature type="transmembrane region" description="Helical" evidence="2">
    <location>
        <begin position="61"/>
        <end position="83"/>
    </location>
</feature>
<feature type="transmembrane region" description="Helical" evidence="2">
    <location>
        <begin position="288"/>
        <end position="306"/>
    </location>
</feature>
<feature type="transmembrane region" description="Helical" evidence="2">
    <location>
        <begin position="218"/>
        <end position="237"/>
    </location>
</feature>
<accession>A0ABY6HSM7</accession>
<proteinExistence type="predicted"/>
<feature type="transmembrane region" description="Helical" evidence="2">
    <location>
        <begin position="122"/>
        <end position="141"/>
    </location>
</feature>
<reference evidence="3" key="1">
    <citation type="submission" date="2022-09" db="EMBL/GenBank/DDBJ databases">
        <title>Actin cytoskeleton and complex cell architecture in an #Asgard archaeon.</title>
        <authorList>
            <person name="Ponce Toledo R.I."/>
            <person name="Schleper C."/>
            <person name="Rodrigues Oliveira T."/>
            <person name="Wollweber F."/>
            <person name="Xu J."/>
            <person name="Rittmann S."/>
            <person name="Klingl A."/>
            <person name="Pilhofer M."/>
        </authorList>
    </citation>
    <scope>NUCLEOTIDE SEQUENCE</scope>
    <source>
        <strain evidence="3">B-35</strain>
    </source>
</reference>
<evidence type="ECO:0000256" key="1">
    <source>
        <dbReference type="SAM" id="MobiDB-lite"/>
    </source>
</evidence>
<feature type="transmembrane region" description="Helical" evidence="2">
    <location>
        <begin position="153"/>
        <end position="174"/>
    </location>
</feature>
<evidence type="ECO:0000313" key="4">
    <source>
        <dbReference type="Proteomes" id="UP001208689"/>
    </source>
</evidence>
<feature type="transmembrane region" description="Helical" evidence="2">
    <location>
        <begin position="258"/>
        <end position="276"/>
    </location>
</feature>
<keyword evidence="2" id="KW-0812">Transmembrane</keyword>
<feature type="transmembrane region" description="Helical" evidence="2">
    <location>
        <begin position="344"/>
        <end position="367"/>
    </location>
</feature>
<feature type="compositionally biased region" description="Polar residues" evidence="1">
    <location>
        <begin position="1"/>
        <end position="20"/>
    </location>
</feature>
<feature type="transmembrane region" description="Helical" evidence="2">
    <location>
        <begin position="195"/>
        <end position="212"/>
    </location>
</feature>
<protein>
    <submittedName>
        <fullName evidence="3">Uncharacterized protein</fullName>
    </submittedName>
</protein>
<organism evidence="3 4">
    <name type="scientific">Candidatus Lokiarchaeum ossiferum</name>
    <dbReference type="NCBI Taxonomy" id="2951803"/>
    <lineage>
        <taxon>Archaea</taxon>
        <taxon>Promethearchaeati</taxon>
        <taxon>Promethearchaeota</taxon>
        <taxon>Promethearchaeia</taxon>
        <taxon>Promethearchaeales</taxon>
        <taxon>Promethearchaeaceae</taxon>
        <taxon>Candidatus Lokiarchaeum</taxon>
    </lineage>
</organism>
<dbReference type="Proteomes" id="UP001208689">
    <property type="component" value="Chromosome"/>
</dbReference>
<evidence type="ECO:0000313" key="3">
    <source>
        <dbReference type="EMBL" id="UYP46510.1"/>
    </source>
</evidence>
<evidence type="ECO:0000256" key="2">
    <source>
        <dbReference type="SAM" id="Phobius"/>
    </source>
</evidence>
<feature type="transmembrane region" description="Helical" evidence="2">
    <location>
        <begin position="387"/>
        <end position="406"/>
    </location>
</feature>